<evidence type="ECO:0000256" key="1">
    <source>
        <dbReference type="SAM" id="MobiDB-lite"/>
    </source>
</evidence>
<dbReference type="RefSeq" id="WP_122105866.1">
    <property type="nucleotide sequence ID" value="NZ_JBHSKV010000021.1"/>
</dbReference>
<feature type="compositionally biased region" description="Basic and acidic residues" evidence="1">
    <location>
        <begin position="36"/>
        <end position="60"/>
    </location>
</feature>
<gene>
    <name evidence="2" type="ORF">ACFPJA_15270</name>
</gene>
<sequence>MTETTPETAIDRRGGGDDDRPHRQHASADVAPELFESVRGREPTRSHEPVRDREPIRSQP</sequence>
<comment type="caution">
    <text evidence="2">The sequence shown here is derived from an EMBL/GenBank/DDBJ whole genome shotgun (WGS) entry which is preliminary data.</text>
</comment>
<dbReference type="Proteomes" id="UP001596145">
    <property type="component" value="Unassembled WGS sequence"/>
</dbReference>
<reference evidence="2 3" key="1">
    <citation type="journal article" date="2019" name="Int. J. Syst. Evol. Microbiol.">
        <title>The Global Catalogue of Microorganisms (GCM) 10K type strain sequencing project: providing services to taxonomists for standard genome sequencing and annotation.</title>
        <authorList>
            <consortium name="The Broad Institute Genomics Platform"/>
            <consortium name="The Broad Institute Genome Sequencing Center for Infectious Disease"/>
            <person name="Wu L."/>
            <person name="Ma J."/>
        </authorList>
    </citation>
    <scope>NUCLEOTIDE SEQUENCE [LARGE SCALE GENOMIC DNA]</scope>
    <source>
        <strain evidence="2 3">CGMCC 1.16026</strain>
    </source>
</reference>
<feature type="region of interest" description="Disordered" evidence="1">
    <location>
        <begin position="1"/>
        <end position="60"/>
    </location>
</feature>
<protein>
    <submittedName>
        <fullName evidence="2">Uncharacterized protein</fullName>
    </submittedName>
</protein>
<name>A0ABD5QVT8_9EURY</name>
<accession>A0ABD5QVT8</accession>
<dbReference type="AlphaFoldDB" id="A0ABD5QVT8"/>
<proteinExistence type="predicted"/>
<evidence type="ECO:0000313" key="3">
    <source>
        <dbReference type="Proteomes" id="UP001596145"/>
    </source>
</evidence>
<feature type="compositionally biased region" description="Basic and acidic residues" evidence="1">
    <location>
        <begin position="9"/>
        <end position="21"/>
    </location>
</feature>
<dbReference type="EMBL" id="JBHSKV010000021">
    <property type="protein sequence ID" value="MFC5136073.1"/>
    <property type="molecule type" value="Genomic_DNA"/>
</dbReference>
<organism evidence="2 3">
    <name type="scientific">Halorubrum glutamatedens</name>
    <dbReference type="NCBI Taxonomy" id="2707018"/>
    <lineage>
        <taxon>Archaea</taxon>
        <taxon>Methanobacteriati</taxon>
        <taxon>Methanobacteriota</taxon>
        <taxon>Stenosarchaea group</taxon>
        <taxon>Halobacteria</taxon>
        <taxon>Halobacteriales</taxon>
        <taxon>Haloferacaceae</taxon>
        <taxon>Halorubrum</taxon>
    </lineage>
</organism>
<evidence type="ECO:0000313" key="2">
    <source>
        <dbReference type="EMBL" id="MFC5136073.1"/>
    </source>
</evidence>
<keyword evidence="3" id="KW-1185">Reference proteome</keyword>